<feature type="domain" description="Uracil-DNA glycosylase-like" evidence="8">
    <location>
        <begin position="2"/>
        <end position="149"/>
    </location>
</feature>
<name>A0A0F9P847_9ZZZZ</name>
<dbReference type="GO" id="GO:0006281">
    <property type="term" value="P:DNA repair"/>
    <property type="evidence" value="ECO:0007669"/>
    <property type="project" value="UniProtKB-KW"/>
</dbReference>
<dbReference type="Gene3D" id="3.40.470.10">
    <property type="entry name" value="Uracil-DNA glycosylase-like domain"/>
    <property type="match status" value="1"/>
</dbReference>
<dbReference type="SUPFAM" id="SSF52141">
    <property type="entry name" value="Uracil-DNA glycosylase-like"/>
    <property type="match status" value="1"/>
</dbReference>
<evidence type="ECO:0000256" key="1">
    <source>
        <dbReference type="ARBA" id="ARBA00022485"/>
    </source>
</evidence>
<dbReference type="SMART" id="SM00987">
    <property type="entry name" value="UreE_C"/>
    <property type="match status" value="1"/>
</dbReference>
<evidence type="ECO:0000256" key="3">
    <source>
        <dbReference type="ARBA" id="ARBA00022763"/>
    </source>
</evidence>
<keyword evidence="7" id="KW-0234">DNA repair</keyword>
<evidence type="ECO:0000256" key="4">
    <source>
        <dbReference type="ARBA" id="ARBA00022801"/>
    </source>
</evidence>
<reference evidence="9" key="1">
    <citation type="journal article" date="2015" name="Nature">
        <title>Complex archaea that bridge the gap between prokaryotes and eukaryotes.</title>
        <authorList>
            <person name="Spang A."/>
            <person name="Saw J.H."/>
            <person name="Jorgensen S.L."/>
            <person name="Zaremba-Niedzwiedzka K."/>
            <person name="Martijn J."/>
            <person name="Lind A.E."/>
            <person name="van Eijk R."/>
            <person name="Schleper C."/>
            <person name="Guy L."/>
            <person name="Ettema T.J."/>
        </authorList>
    </citation>
    <scope>NUCLEOTIDE SEQUENCE</scope>
</reference>
<protein>
    <recommendedName>
        <fullName evidence="8">Uracil-DNA glycosylase-like domain-containing protein</fullName>
    </recommendedName>
</protein>
<comment type="caution">
    <text evidence="9">The sequence shown here is derived from an EMBL/GenBank/DDBJ whole genome shotgun (WGS) entry which is preliminary data.</text>
</comment>
<dbReference type="GO" id="GO:0051539">
    <property type="term" value="F:4 iron, 4 sulfur cluster binding"/>
    <property type="evidence" value="ECO:0007669"/>
    <property type="project" value="UniProtKB-KW"/>
</dbReference>
<keyword evidence="2" id="KW-0479">Metal-binding</keyword>
<keyword evidence="5" id="KW-0408">Iron</keyword>
<feature type="non-terminal residue" evidence="9">
    <location>
        <position position="1"/>
    </location>
</feature>
<gene>
    <name evidence="9" type="ORF">LCGC14_0858110</name>
</gene>
<proteinExistence type="predicted"/>
<dbReference type="InterPro" id="IPR036895">
    <property type="entry name" value="Uracil-DNA_glycosylase-like_sf"/>
</dbReference>
<evidence type="ECO:0000256" key="5">
    <source>
        <dbReference type="ARBA" id="ARBA00023004"/>
    </source>
</evidence>
<keyword evidence="6" id="KW-0411">Iron-sulfur</keyword>
<dbReference type="GO" id="GO:0046872">
    <property type="term" value="F:metal ion binding"/>
    <property type="evidence" value="ECO:0007669"/>
    <property type="project" value="UniProtKB-KW"/>
</dbReference>
<evidence type="ECO:0000256" key="2">
    <source>
        <dbReference type="ARBA" id="ARBA00022723"/>
    </source>
</evidence>
<dbReference type="PANTHER" id="PTHR33693">
    <property type="entry name" value="TYPE-5 URACIL-DNA GLYCOSYLASE"/>
    <property type="match status" value="1"/>
</dbReference>
<dbReference type="SMART" id="SM00986">
    <property type="entry name" value="UDG"/>
    <property type="match status" value="1"/>
</dbReference>
<evidence type="ECO:0000256" key="6">
    <source>
        <dbReference type="ARBA" id="ARBA00023014"/>
    </source>
</evidence>
<evidence type="ECO:0000313" key="9">
    <source>
        <dbReference type="EMBL" id="KKN28060.1"/>
    </source>
</evidence>
<keyword evidence="1" id="KW-0004">4Fe-4S</keyword>
<evidence type="ECO:0000259" key="8">
    <source>
        <dbReference type="SMART" id="SM00986"/>
    </source>
</evidence>
<dbReference type="Pfam" id="PF03167">
    <property type="entry name" value="UDG"/>
    <property type="match status" value="1"/>
</dbReference>
<dbReference type="InterPro" id="IPR051536">
    <property type="entry name" value="UDG_Type-4/5"/>
</dbReference>
<dbReference type="InterPro" id="IPR005122">
    <property type="entry name" value="Uracil-DNA_glycosylase-like"/>
</dbReference>
<dbReference type="AlphaFoldDB" id="A0A0F9P847"/>
<accession>A0A0F9P847</accession>
<evidence type="ECO:0000256" key="7">
    <source>
        <dbReference type="ARBA" id="ARBA00023204"/>
    </source>
</evidence>
<keyword evidence="3" id="KW-0227">DNA damage</keyword>
<organism evidence="9">
    <name type="scientific">marine sediment metagenome</name>
    <dbReference type="NCBI Taxonomy" id="412755"/>
    <lineage>
        <taxon>unclassified sequences</taxon>
        <taxon>metagenomes</taxon>
        <taxon>ecological metagenomes</taxon>
    </lineage>
</organism>
<dbReference type="PANTHER" id="PTHR33693:SF1">
    <property type="entry name" value="TYPE-4 URACIL-DNA GLYCOSYLASE"/>
    <property type="match status" value="1"/>
</dbReference>
<dbReference type="EMBL" id="LAZR01002592">
    <property type="protein sequence ID" value="KKN28060.1"/>
    <property type="molecule type" value="Genomic_DNA"/>
</dbReference>
<keyword evidence="4" id="KW-0378">Hydrolase</keyword>
<sequence length="774" mass="83179">MVPAPIMFVGLAPGRNGADITGIPFTKDPSGLLFRDMLEQTGIKNVFVTNIVKCNPKDSKGNNRTPSGIEIKTCGVYLEDEIAKVSPKVIVPLGKQATEFFLGKVNKMKDFAMKQFSRKGRIIMPMLHPSYEIRKLSRLSDTSWVLSVLALETGPFRDQNTDTTKTITASATTGTSITLTAVGHAPFVDGTTAGHEPSGSSATSKVQTGALFKLIQAAGTSNVGEDLNSTTQDAVTTTLEVPKGVTWDFTTNGTWGSSGTSTIVLERSYDSGTTYETVVNVTSKGNKNVATSGTEDIADAIYRARVSDGTGTGTAEIQFSIRDTSHIGIVKITAVASTTSATAEVLTTLASTDPTHRWSEGSFSNYRGWPIDVKISSEERLTFAGNIAEPLSTWGSAVDDWTSFREGTLDDDAISFTLIGSGQQNRIRWLVSKDSLFLGTVGGEHLLGASKVDEALTPTNARARLQTTYGSEDIAALIVNQAILFVQRGGKKIREFLYNFDADAHKADDLTVFSEHITGDGIVNMAYQRTPDPTLWCIRTDGEIAIMTYERDQKVFSWSRIVTRSGDEFESIAIIFGGTRSEDEVWVTVKRSVNSATVRYVERFFERAMPSSVSDMKFLDSYITDTGGDTTITGLSHLEGETVQVLGDGLVQATKTVSSSQITAATTAAKYQVGLGYTSTLKPMKLDIGGVGLATTKRINKAIVNVFETIGGEVGPSTSDLESIPTGTGALFTGHKEISMPGGYSREGDIIIRQTDPLPLTALSLTLEVGIGRD</sequence>
<dbReference type="GO" id="GO:0097506">
    <property type="term" value="F:deaminated base DNA N-glycosylase activity"/>
    <property type="evidence" value="ECO:0007669"/>
    <property type="project" value="UniProtKB-ARBA"/>
</dbReference>
<dbReference type="CDD" id="cd10030">
    <property type="entry name" value="UDG-F4_TTUDGA_SPO1dp_like"/>
    <property type="match status" value="1"/>
</dbReference>